<keyword evidence="1" id="KW-0472">Membrane</keyword>
<gene>
    <name evidence="2" type="ORF">PV328_005425</name>
</gene>
<proteinExistence type="predicted"/>
<keyword evidence="1" id="KW-1133">Transmembrane helix</keyword>
<keyword evidence="3" id="KW-1185">Reference proteome</keyword>
<reference evidence="2" key="2">
    <citation type="submission" date="2023-03" db="EMBL/GenBank/DDBJ databases">
        <authorList>
            <person name="Inwood S.N."/>
            <person name="Skelly J.G."/>
            <person name="Guhlin J."/>
            <person name="Harrop T.W.R."/>
            <person name="Goldson S.G."/>
            <person name="Dearden P.K."/>
        </authorList>
    </citation>
    <scope>NUCLEOTIDE SEQUENCE</scope>
    <source>
        <strain evidence="2">Irish</strain>
        <tissue evidence="2">Whole body</tissue>
    </source>
</reference>
<keyword evidence="1" id="KW-0812">Transmembrane</keyword>
<dbReference type="EMBL" id="JAQQBS010000002">
    <property type="protein sequence ID" value="KAK0172056.1"/>
    <property type="molecule type" value="Genomic_DNA"/>
</dbReference>
<evidence type="ECO:0000256" key="1">
    <source>
        <dbReference type="SAM" id="Phobius"/>
    </source>
</evidence>
<comment type="caution">
    <text evidence="2">The sequence shown here is derived from an EMBL/GenBank/DDBJ whole genome shotgun (WGS) entry which is preliminary data.</text>
</comment>
<protein>
    <submittedName>
        <fullName evidence="2">Uncharacterized protein</fullName>
    </submittedName>
</protein>
<accession>A0AA39FMB8</accession>
<evidence type="ECO:0000313" key="3">
    <source>
        <dbReference type="Proteomes" id="UP001168990"/>
    </source>
</evidence>
<reference evidence="2" key="1">
    <citation type="journal article" date="2023" name="bioRxiv">
        <title>Scaffold-level genome assemblies of two parasitoid biocontrol wasps reveal the parthenogenesis mechanism and an associated novel virus.</title>
        <authorList>
            <person name="Inwood S."/>
            <person name="Skelly J."/>
            <person name="Guhlin J."/>
            <person name="Harrop T."/>
            <person name="Goldson S."/>
            <person name="Dearden P."/>
        </authorList>
    </citation>
    <scope>NUCLEOTIDE SEQUENCE</scope>
    <source>
        <strain evidence="2">Irish</strain>
        <tissue evidence="2">Whole body</tissue>
    </source>
</reference>
<sequence length="226" mass="25496">MGDECNVTSVNHDYMKNLNEGNLTIKNNKEHDQPLEIISKPPEYSIQYPVGDTNVDNQRVTFPYVSTKLRAEAPPFTPDCTVLTMENPIHTINMTPINPDYQDHCYVDVNLVNKNLKHVPNEEIIIPKPYPILKESNVEENINLIDETLIEPVNTILPEVEITMNARDVVPDSSPSVAIKEEIVPSQYPARSQLLLRRFTFGNSSKIAGLISGTIIILVILIYVFV</sequence>
<dbReference type="Proteomes" id="UP001168990">
    <property type="component" value="Unassembled WGS sequence"/>
</dbReference>
<feature type="transmembrane region" description="Helical" evidence="1">
    <location>
        <begin position="207"/>
        <end position="225"/>
    </location>
</feature>
<dbReference type="AlphaFoldDB" id="A0AA39FMB8"/>
<name>A0AA39FMB8_9HYME</name>
<evidence type="ECO:0000313" key="2">
    <source>
        <dbReference type="EMBL" id="KAK0172056.1"/>
    </source>
</evidence>
<organism evidence="2 3">
    <name type="scientific">Microctonus aethiopoides</name>
    <dbReference type="NCBI Taxonomy" id="144406"/>
    <lineage>
        <taxon>Eukaryota</taxon>
        <taxon>Metazoa</taxon>
        <taxon>Ecdysozoa</taxon>
        <taxon>Arthropoda</taxon>
        <taxon>Hexapoda</taxon>
        <taxon>Insecta</taxon>
        <taxon>Pterygota</taxon>
        <taxon>Neoptera</taxon>
        <taxon>Endopterygota</taxon>
        <taxon>Hymenoptera</taxon>
        <taxon>Apocrita</taxon>
        <taxon>Ichneumonoidea</taxon>
        <taxon>Braconidae</taxon>
        <taxon>Euphorinae</taxon>
        <taxon>Microctonus</taxon>
    </lineage>
</organism>